<dbReference type="AlphaFoldDB" id="A0A3S5EVE9"/>
<accession>A0A3S5EVE9</accession>
<feature type="region of interest" description="Disordered" evidence="1">
    <location>
        <begin position="25"/>
        <end position="47"/>
    </location>
</feature>
<dbReference type="EMBL" id="LR134473">
    <property type="protein sequence ID" value="VEI04506.1"/>
    <property type="molecule type" value="Genomic_DNA"/>
</dbReference>
<gene>
    <name evidence="2" type="ORF">NCTC13652_02738</name>
</gene>
<evidence type="ECO:0000313" key="2">
    <source>
        <dbReference type="EMBL" id="VEI04506.1"/>
    </source>
</evidence>
<protein>
    <submittedName>
        <fullName evidence="2">Uncharacterized protein</fullName>
    </submittedName>
</protein>
<reference evidence="2 3" key="1">
    <citation type="submission" date="2018-12" db="EMBL/GenBank/DDBJ databases">
        <authorList>
            <consortium name="Pathogen Informatics"/>
        </authorList>
    </citation>
    <scope>NUCLEOTIDE SEQUENCE [LARGE SCALE GENOMIC DNA]</scope>
    <source>
        <strain evidence="2 3">NCTC13652</strain>
    </source>
</reference>
<evidence type="ECO:0000256" key="1">
    <source>
        <dbReference type="SAM" id="MobiDB-lite"/>
    </source>
</evidence>
<keyword evidence="3" id="KW-1185">Reference proteome</keyword>
<name>A0A3S5EVE9_9ACTN</name>
<organism evidence="2 3">
    <name type="scientific">Acidipropionibacterium jensenii</name>
    <dbReference type="NCBI Taxonomy" id="1749"/>
    <lineage>
        <taxon>Bacteria</taxon>
        <taxon>Bacillati</taxon>
        <taxon>Actinomycetota</taxon>
        <taxon>Actinomycetes</taxon>
        <taxon>Propionibacteriales</taxon>
        <taxon>Propionibacteriaceae</taxon>
        <taxon>Acidipropionibacterium</taxon>
    </lineage>
</organism>
<sequence length="69" mass="7329">MKGAAQIVTIQTTLQTLRASPSGRLWGPRAHSQRHAIHAPAPTSVPAPMRRAADVMNGPIIQNGEPKPS</sequence>
<dbReference type="Proteomes" id="UP000277858">
    <property type="component" value="Chromosome"/>
</dbReference>
<evidence type="ECO:0000313" key="3">
    <source>
        <dbReference type="Proteomes" id="UP000277858"/>
    </source>
</evidence>
<proteinExistence type="predicted"/>